<dbReference type="KEGG" id="mpar:F7D14_10730"/>
<reference evidence="8 9" key="1">
    <citation type="submission" date="2019-09" db="EMBL/GenBank/DDBJ databases">
        <title>Isolation and complete genome sequencing of Methylocystis species.</title>
        <authorList>
            <person name="Rumah B.L."/>
            <person name="Stead C.E."/>
            <person name="Stevens B.C."/>
            <person name="Minton N.P."/>
            <person name="Grosse-Honebrink A."/>
            <person name="Zhang Y."/>
        </authorList>
    </citation>
    <scope>NUCLEOTIDE SEQUENCE [LARGE SCALE GENOMIC DNA]</scope>
    <source>
        <strain evidence="8 9">BRCS2</strain>
    </source>
</reference>
<evidence type="ECO:0000256" key="1">
    <source>
        <dbReference type="ARBA" id="ARBA00010643"/>
    </source>
</evidence>
<dbReference type="PANTHER" id="PTHR43342:SF1">
    <property type="entry name" value="BIFURCATING [FEFE] HYDROGENASE GAMMA SUBUNIT"/>
    <property type="match status" value="1"/>
</dbReference>
<dbReference type="Pfam" id="PF01257">
    <property type="entry name" value="2Fe-2S_thioredx"/>
    <property type="match status" value="1"/>
</dbReference>
<evidence type="ECO:0000256" key="6">
    <source>
        <dbReference type="ARBA" id="ARBA00034078"/>
    </source>
</evidence>
<dbReference type="GO" id="GO:0051537">
    <property type="term" value="F:2 iron, 2 sulfur cluster binding"/>
    <property type="evidence" value="ECO:0007669"/>
    <property type="project" value="UniProtKB-KW"/>
</dbReference>
<evidence type="ECO:0000313" key="8">
    <source>
        <dbReference type="EMBL" id="QGM97895.1"/>
    </source>
</evidence>
<feature type="binding site" evidence="7">
    <location>
        <position position="127"/>
    </location>
    <ligand>
        <name>[2Fe-2S] cluster</name>
        <dbReference type="ChEBI" id="CHEBI:190135"/>
    </ligand>
</feature>
<dbReference type="InterPro" id="IPR041921">
    <property type="entry name" value="NuoE_N"/>
</dbReference>
<dbReference type="GO" id="GO:0016491">
    <property type="term" value="F:oxidoreductase activity"/>
    <property type="evidence" value="ECO:0007669"/>
    <property type="project" value="InterPro"/>
</dbReference>
<dbReference type="PANTHER" id="PTHR43342">
    <property type="entry name" value="NADH-QUINONE OXIDOREDUCTASE, E SUBUNIT"/>
    <property type="match status" value="1"/>
</dbReference>
<keyword evidence="5 7" id="KW-0411">Iron-sulfur</keyword>
<feature type="binding site" evidence="7">
    <location>
        <position position="123"/>
    </location>
    <ligand>
        <name>[2Fe-2S] cluster</name>
        <dbReference type="ChEBI" id="CHEBI:190135"/>
    </ligand>
</feature>
<keyword evidence="4 7" id="KW-0408">Iron</keyword>
<dbReference type="AlphaFoldDB" id="A0A6B8M6B9"/>
<dbReference type="InterPro" id="IPR028431">
    <property type="entry name" value="NADP_DH_HndA-like"/>
</dbReference>
<gene>
    <name evidence="8" type="ORF">F7D14_10730</name>
</gene>
<keyword evidence="2 7" id="KW-0001">2Fe-2S</keyword>
<feature type="binding site" evidence="7">
    <location>
        <position position="87"/>
    </location>
    <ligand>
        <name>[2Fe-2S] cluster</name>
        <dbReference type="ChEBI" id="CHEBI:190135"/>
    </ligand>
</feature>
<feature type="binding site" evidence="7">
    <location>
        <position position="82"/>
    </location>
    <ligand>
        <name>[2Fe-2S] cluster</name>
        <dbReference type="ChEBI" id="CHEBI:190135"/>
    </ligand>
</feature>
<comment type="cofactor">
    <cofactor evidence="7">
        <name>[2Fe-2S] cluster</name>
        <dbReference type="ChEBI" id="CHEBI:190135"/>
    </cofactor>
    <text evidence="7">Binds 1 [2Fe-2S] cluster.</text>
</comment>
<evidence type="ECO:0000256" key="5">
    <source>
        <dbReference type="ARBA" id="ARBA00023014"/>
    </source>
</evidence>
<dbReference type="Proteomes" id="UP000422569">
    <property type="component" value="Chromosome"/>
</dbReference>
<dbReference type="Gene3D" id="3.40.30.10">
    <property type="entry name" value="Glutaredoxin"/>
    <property type="match status" value="1"/>
</dbReference>
<dbReference type="GO" id="GO:0046872">
    <property type="term" value="F:metal ion binding"/>
    <property type="evidence" value="ECO:0007669"/>
    <property type="project" value="UniProtKB-KW"/>
</dbReference>
<sequence length="158" mass="16951">MAGAAPYSDERAREIIAAHMGLEGPALPILHALQAEFGCVPESAVKEMAGALNISRAEMHGVVTFYHDFHSAPQGRHHLKICRAESCQSMGAEKQANEFLARHKLDWGQTTPDGSLTVEPVYCLGLCAHSPSALYDGEPIGLVDAETLDSLVEEAKGK</sequence>
<dbReference type="SUPFAM" id="SSF52833">
    <property type="entry name" value="Thioredoxin-like"/>
    <property type="match status" value="1"/>
</dbReference>
<dbReference type="CDD" id="cd03081">
    <property type="entry name" value="TRX_Fd_NuoE_FDH_gamma"/>
    <property type="match status" value="1"/>
</dbReference>
<organism evidence="8 9">
    <name type="scientific">Methylocystis parvus</name>
    <dbReference type="NCBI Taxonomy" id="134"/>
    <lineage>
        <taxon>Bacteria</taxon>
        <taxon>Pseudomonadati</taxon>
        <taxon>Pseudomonadota</taxon>
        <taxon>Alphaproteobacteria</taxon>
        <taxon>Hyphomicrobiales</taxon>
        <taxon>Methylocystaceae</taxon>
        <taxon>Methylocystis</taxon>
    </lineage>
</organism>
<keyword evidence="3 7" id="KW-0479">Metal-binding</keyword>
<dbReference type="InterPro" id="IPR036249">
    <property type="entry name" value="Thioredoxin-like_sf"/>
</dbReference>
<protein>
    <submittedName>
        <fullName evidence="8">Formate dehydrogenase subunit gamma</fullName>
    </submittedName>
</protein>
<dbReference type="Gene3D" id="1.10.10.1590">
    <property type="entry name" value="NADH-quinone oxidoreductase subunit E"/>
    <property type="match status" value="1"/>
</dbReference>
<dbReference type="InterPro" id="IPR002023">
    <property type="entry name" value="NuoE-like"/>
</dbReference>
<name>A0A6B8M6B9_9HYPH</name>
<accession>A0A6B8M6B9</accession>
<comment type="similarity">
    <text evidence="1">Belongs to the complex I 24 kDa subunit family.</text>
</comment>
<evidence type="ECO:0000256" key="2">
    <source>
        <dbReference type="ARBA" id="ARBA00022714"/>
    </source>
</evidence>
<evidence type="ECO:0000313" key="9">
    <source>
        <dbReference type="Proteomes" id="UP000422569"/>
    </source>
</evidence>
<proteinExistence type="inferred from homology"/>
<comment type="cofactor">
    <cofactor evidence="6">
        <name>[2Fe-2S] cluster</name>
        <dbReference type="ChEBI" id="CHEBI:190135"/>
    </cofactor>
</comment>
<evidence type="ECO:0000256" key="4">
    <source>
        <dbReference type="ARBA" id="ARBA00023004"/>
    </source>
</evidence>
<evidence type="ECO:0000256" key="3">
    <source>
        <dbReference type="ARBA" id="ARBA00022723"/>
    </source>
</evidence>
<dbReference type="EMBL" id="CP044331">
    <property type="protein sequence ID" value="QGM97895.1"/>
    <property type="molecule type" value="Genomic_DNA"/>
</dbReference>
<evidence type="ECO:0000256" key="7">
    <source>
        <dbReference type="PIRSR" id="PIRSR000216-1"/>
    </source>
</evidence>
<dbReference type="NCBIfam" id="NF004638">
    <property type="entry name" value="PRK05988.1"/>
    <property type="match status" value="1"/>
</dbReference>
<dbReference type="PIRSF" id="PIRSF000216">
    <property type="entry name" value="NADH_DH_24kDa"/>
    <property type="match status" value="1"/>
</dbReference>
<keyword evidence="9" id="KW-1185">Reference proteome</keyword>
<dbReference type="RefSeq" id="WP_026016023.1">
    <property type="nucleotide sequence ID" value="NZ_CP044331.1"/>
</dbReference>